<evidence type="ECO:0000313" key="6">
    <source>
        <dbReference type="EMBL" id="KAG5462270.1"/>
    </source>
</evidence>
<dbReference type="GO" id="GO:0019843">
    <property type="term" value="F:rRNA binding"/>
    <property type="evidence" value="ECO:0007669"/>
    <property type="project" value="UniProtKB-UniRule"/>
</dbReference>
<dbReference type="GO" id="GO:0005730">
    <property type="term" value="C:nucleolus"/>
    <property type="evidence" value="ECO:0007669"/>
    <property type="project" value="UniProtKB-SubCell"/>
</dbReference>
<reference evidence="6 7" key="1">
    <citation type="journal article" name="Sci. Rep.">
        <title>Genome-scale phylogenetic analyses confirm Olpidium as the closest living zoosporic fungus to the non-flagellated, terrestrial fungi.</title>
        <authorList>
            <person name="Chang Y."/>
            <person name="Rochon D."/>
            <person name="Sekimoto S."/>
            <person name="Wang Y."/>
            <person name="Chovatia M."/>
            <person name="Sandor L."/>
            <person name="Salamov A."/>
            <person name="Grigoriev I.V."/>
            <person name="Stajich J.E."/>
            <person name="Spatafora J.W."/>
        </authorList>
    </citation>
    <scope>NUCLEOTIDE SEQUENCE [LARGE SCALE GENOMIC DNA]</scope>
    <source>
        <strain evidence="6">S191</strain>
    </source>
</reference>
<dbReference type="InterPro" id="IPR007109">
    <property type="entry name" value="Brix"/>
</dbReference>
<comment type="similarity">
    <text evidence="2 4">Belongs to the RPF2 family.</text>
</comment>
<dbReference type="GO" id="GO:0000463">
    <property type="term" value="P:maturation of LSU-rRNA from tricistronic rRNA transcript (SSU-rRNA, 5.8S rRNA, LSU-rRNA)"/>
    <property type="evidence" value="ECO:0007669"/>
    <property type="project" value="TreeGrafter"/>
</dbReference>
<comment type="subcellular location">
    <subcellularLocation>
        <location evidence="1 4">Nucleus</location>
        <location evidence="1 4">Nucleolus</location>
    </subcellularLocation>
</comment>
<comment type="caution">
    <text evidence="6">The sequence shown here is derived from an EMBL/GenBank/DDBJ whole genome shotgun (WGS) entry which is preliminary data.</text>
</comment>
<dbReference type="PANTHER" id="PTHR12728:SF0">
    <property type="entry name" value="RIBOSOME PRODUCTION FACTOR 2 HOMOLOG"/>
    <property type="match status" value="1"/>
</dbReference>
<gene>
    <name evidence="6" type="ORF">BJ554DRAFT_5428</name>
</gene>
<dbReference type="EMBL" id="JAEFCI010002382">
    <property type="protein sequence ID" value="KAG5462270.1"/>
    <property type="molecule type" value="Genomic_DNA"/>
</dbReference>
<evidence type="ECO:0000256" key="2">
    <source>
        <dbReference type="ARBA" id="ARBA00010782"/>
    </source>
</evidence>
<keyword evidence="3 4" id="KW-0539">Nucleus</keyword>
<dbReference type="InterPro" id="IPR039770">
    <property type="entry name" value="Rpf2"/>
</dbReference>
<organism evidence="6 7">
    <name type="scientific">Olpidium bornovanus</name>
    <dbReference type="NCBI Taxonomy" id="278681"/>
    <lineage>
        <taxon>Eukaryota</taxon>
        <taxon>Fungi</taxon>
        <taxon>Fungi incertae sedis</taxon>
        <taxon>Olpidiomycota</taxon>
        <taxon>Olpidiomycotina</taxon>
        <taxon>Olpidiomycetes</taxon>
        <taxon>Olpidiales</taxon>
        <taxon>Olpidiaceae</taxon>
        <taxon>Olpidium</taxon>
    </lineage>
</organism>
<dbReference type="OrthoDB" id="407658at2759"/>
<dbReference type="PROSITE" id="PS50833">
    <property type="entry name" value="BRIX"/>
    <property type="match status" value="1"/>
</dbReference>
<evidence type="ECO:0000256" key="3">
    <source>
        <dbReference type="ARBA" id="ARBA00023242"/>
    </source>
</evidence>
<evidence type="ECO:0000256" key="4">
    <source>
        <dbReference type="RuleBase" id="RU367086"/>
    </source>
</evidence>
<sequence length="173" mass="19355">MKPLLVFSGDSFDTHPAYKIVKSLFLDFFRGETIPAVNLGGLDHVISVVAGPLAEDGRPGRVYFRVYAVQLKKSGTRIPRVELEEVGPSIDFSVRRVREPDADVWKHATRRPKQGTAAKRKKEKNVDVDGLGDVYGRVHVGDQKLDVIQTRKMKGLKRARTAAKGRTESEEEE</sequence>
<dbReference type="GO" id="GO:0000027">
    <property type="term" value="P:ribosomal large subunit assembly"/>
    <property type="evidence" value="ECO:0007669"/>
    <property type="project" value="InterPro"/>
</dbReference>
<dbReference type="Proteomes" id="UP000673691">
    <property type="component" value="Unassembled WGS sequence"/>
</dbReference>
<keyword evidence="7" id="KW-1185">Reference proteome</keyword>
<evidence type="ECO:0000313" key="7">
    <source>
        <dbReference type="Proteomes" id="UP000673691"/>
    </source>
</evidence>
<dbReference type="AlphaFoldDB" id="A0A8H7ZZQ7"/>
<feature type="domain" description="Brix" evidence="5">
    <location>
        <begin position="1"/>
        <end position="103"/>
    </location>
</feature>
<accession>A0A8H7ZZQ7</accession>
<evidence type="ECO:0000256" key="1">
    <source>
        <dbReference type="ARBA" id="ARBA00004604"/>
    </source>
</evidence>
<proteinExistence type="inferred from homology"/>
<protein>
    <recommendedName>
        <fullName evidence="4">Ribosome production factor 2 homolog</fullName>
    </recommendedName>
    <alternativeName>
        <fullName evidence="4">Ribosome biogenesis protein RPF2 homolog</fullName>
    </alternativeName>
</protein>
<evidence type="ECO:0000259" key="5">
    <source>
        <dbReference type="PROSITE" id="PS50833"/>
    </source>
</evidence>
<dbReference type="PANTHER" id="PTHR12728">
    <property type="entry name" value="BRIX DOMAIN CONTAINING PROTEIN"/>
    <property type="match status" value="1"/>
</dbReference>
<name>A0A8H7ZZQ7_9FUNG</name>
<dbReference type="Pfam" id="PF04427">
    <property type="entry name" value="Brix"/>
    <property type="match status" value="1"/>
</dbReference>